<name>A0A2N5V9T5_9BASI</name>
<organism evidence="1 2">
    <name type="scientific">Puccinia coronata f. sp. avenae</name>
    <dbReference type="NCBI Taxonomy" id="200324"/>
    <lineage>
        <taxon>Eukaryota</taxon>
        <taxon>Fungi</taxon>
        <taxon>Dikarya</taxon>
        <taxon>Basidiomycota</taxon>
        <taxon>Pucciniomycotina</taxon>
        <taxon>Pucciniomycetes</taxon>
        <taxon>Pucciniales</taxon>
        <taxon>Pucciniaceae</taxon>
        <taxon>Puccinia</taxon>
    </lineage>
</organism>
<reference evidence="1 2" key="1">
    <citation type="submission" date="2017-11" db="EMBL/GenBank/DDBJ databases">
        <title>De novo assembly and phasing of dikaryotic genomes from two isolates of Puccinia coronata f. sp. avenae, the causal agent of oat crown rust.</title>
        <authorList>
            <person name="Miller M.E."/>
            <person name="Zhang Y."/>
            <person name="Omidvar V."/>
            <person name="Sperschneider J."/>
            <person name="Schwessinger B."/>
            <person name="Raley C."/>
            <person name="Palmer J.M."/>
            <person name="Garnica D."/>
            <person name="Upadhyaya N."/>
            <person name="Rathjen J."/>
            <person name="Taylor J.M."/>
            <person name="Park R.F."/>
            <person name="Dodds P.N."/>
            <person name="Hirsch C.D."/>
            <person name="Kianian S.F."/>
            <person name="Figueroa M."/>
        </authorList>
    </citation>
    <scope>NUCLEOTIDE SEQUENCE [LARGE SCALE GENOMIC DNA]</scope>
    <source>
        <strain evidence="1">12NC29</strain>
    </source>
</reference>
<comment type="caution">
    <text evidence="1">The sequence shown here is derived from an EMBL/GenBank/DDBJ whole genome shotgun (WGS) entry which is preliminary data.</text>
</comment>
<protein>
    <submittedName>
        <fullName evidence="1">Uncharacterized protein</fullName>
    </submittedName>
</protein>
<dbReference type="AlphaFoldDB" id="A0A2N5V9T5"/>
<sequence>MHPPAVPSARLPANFQPPHHLVPHPANSGVLPPPPGLAPRLTYQDSQRMELGDDYTPLGEPNLSLLNQFAGVPNSHQIEDYVPQFNDTNNVARDTRIAIGTENLDSNQEIDHESLQEIFHLPDAQLGQARQILEMNTRSICAAFVYGIFHLISLLVGRARDEQINPVAQVAPATARPVADVRNFMYTDYIKDDIRDFIRGRILDSRLTSYSRQNDADGAAQPLALINLNQAHIASLPDHIKDQHLPVGFARGDAHAQRSVLAMVRGLLKHDRVTLRNLLLKNVIRTSLVDVTGAAPCLEVLFNQVNQAFRANAGVRVAPVNWVDVPMRTKVRFAYLRLETAVHTLRPTHGHGSQWTPIDNQLLFLSRCSLEYIRCWSELIMQKDLNIFGPGGAIYATVQHLPHLPTHEEVQEAVHNSRHTEEMENGDAQAQ</sequence>
<keyword evidence="2" id="KW-1185">Reference proteome</keyword>
<accession>A0A2N5V9T5</accession>
<evidence type="ECO:0000313" key="2">
    <source>
        <dbReference type="Proteomes" id="UP000235388"/>
    </source>
</evidence>
<evidence type="ECO:0000313" key="1">
    <source>
        <dbReference type="EMBL" id="PLW46768.1"/>
    </source>
</evidence>
<gene>
    <name evidence="1" type="ORF">PCANC_09578</name>
</gene>
<proteinExistence type="predicted"/>
<dbReference type="Proteomes" id="UP000235388">
    <property type="component" value="Unassembled WGS sequence"/>
</dbReference>
<dbReference type="OrthoDB" id="2506708at2759"/>
<dbReference type="EMBL" id="PGCJ01000116">
    <property type="protein sequence ID" value="PLW46768.1"/>
    <property type="molecule type" value="Genomic_DNA"/>
</dbReference>